<dbReference type="OMA" id="GWMEIAN"/>
<dbReference type="AlphaFoldDB" id="A0A0D2LYZ9"/>
<reference evidence="2" key="1">
    <citation type="submission" date="2014-04" db="EMBL/GenBank/DDBJ databases">
        <title>Evolutionary Origins and Diversification of the Mycorrhizal Mutualists.</title>
        <authorList>
            <consortium name="DOE Joint Genome Institute"/>
            <consortium name="Mycorrhizal Genomics Consortium"/>
            <person name="Kohler A."/>
            <person name="Kuo A."/>
            <person name="Nagy L.G."/>
            <person name="Floudas D."/>
            <person name="Copeland A."/>
            <person name="Barry K.W."/>
            <person name="Cichocki N."/>
            <person name="Veneault-Fourrey C."/>
            <person name="LaButti K."/>
            <person name="Lindquist E.A."/>
            <person name="Lipzen A."/>
            <person name="Lundell T."/>
            <person name="Morin E."/>
            <person name="Murat C."/>
            <person name="Riley R."/>
            <person name="Ohm R."/>
            <person name="Sun H."/>
            <person name="Tunlid A."/>
            <person name="Henrissat B."/>
            <person name="Grigoriev I.V."/>
            <person name="Hibbett D.S."/>
            <person name="Martin F."/>
        </authorList>
    </citation>
    <scope>NUCLEOTIDE SEQUENCE [LARGE SCALE GENOMIC DNA]</scope>
    <source>
        <strain evidence="2">FD-334 SS-4</strain>
    </source>
</reference>
<evidence type="ECO:0000313" key="2">
    <source>
        <dbReference type="Proteomes" id="UP000054270"/>
    </source>
</evidence>
<dbReference type="Proteomes" id="UP000054270">
    <property type="component" value="Unassembled WGS sequence"/>
</dbReference>
<organism evidence="1 2">
    <name type="scientific">Hypholoma sublateritium (strain FD-334 SS-4)</name>
    <dbReference type="NCBI Taxonomy" id="945553"/>
    <lineage>
        <taxon>Eukaryota</taxon>
        <taxon>Fungi</taxon>
        <taxon>Dikarya</taxon>
        <taxon>Basidiomycota</taxon>
        <taxon>Agaricomycotina</taxon>
        <taxon>Agaricomycetes</taxon>
        <taxon>Agaricomycetidae</taxon>
        <taxon>Agaricales</taxon>
        <taxon>Agaricineae</taxon>
        <taxon>Strophariaceae</taxon>
        <taxon>Hypholoma</taxon>
    </lineage>
</organism>
<protein>
    <submittedName>
        <fullName evidence="1">Uncharacterized protein</fullName>
    </submittedName>
</protein>
<dbReference type="OrthoDB" id="66095at2759"/>
<accession>A0A0D2LYZ9</accession>
<dbReference type="EMBL" id="KN817627">
    <property type="protein sequence ID" value="KJA16118.1"/>
    <property type="molecule type" value="Genomic_DNA"/>
</dbReference>
<keyword evidence="2" id="KW-1185">Reference proteome</keyword>
<sequence length="306" mass="34532">MFTAQEWFHSICSSARTYRRVTPTPPVAITTKLPCTLDQDLDELPLPNYTPQDIARVQRILLNFVPTELADAILDMAEYWPYVDVSRNDFSTSYSALDGPDQNAQWCYMVSPKVPSVERNGIRVPTTVKKVKFTIKAYESAWGKPAGAAVAPMPSKSPKTWFEASILKKGESAEFPDYKEDVRPNNWFAKLASHPKYLNEFRDADCSEGEPRVENPFDAKRRWYVANSAESNADKRWHETVWKHDDKKANVEVDPESGNGSGSGFLDSLSVDDRIVLMMRAPAPGLISTVFNVKLEVYYALSSSYL</sequence>
<gene>
    <name evidence="1" type="ORF">HYPSUDRAFT_207275</name>
</gene>
<dbReference type="STRING" id="945553.A0A0D2LYZ9"/>
<name>A0A0D2LYZ9_HYPSF</name>
<proteinExistence type="predicted"/>
<evidence type="ECO:0000313" key="1">
    <source>
        <dbReference type="EMBL" id="KJA16118.1"/>
    </source>
</evidence>